<dbReference type="PROSITE" id="PS51205">
    <property type="entry name" value="VPS9"/>
    <property type="match status" value="1"/>
</dbReference>
<accession>A0A485KLH0</accession>
<sequence>MTATIAAAAADDDVAAGVSVEEIHHSLDELFDRSSIDNQGISANTTHHRGQTTKSWSGRFLHRVTSAILSPFEPMDETSRLAKYKTRLEACIQEHDALHRHAELDVGRLQSTWTSRLHRLASEGTSRADVERYRYLSHLLRQDMALVVEMETCILEILCVRRDECNSLLAESSAVQDIDAAFFTSPAALIESHPEVSMLRTRQAHLTRAVGHAYHAVAAMVSADASFHIQDALHALQALVGPDEDDVNYRGDATYAAFMTQLHAFRRAASDVRTTSGRLLRAWQHKLHHDVERIVAKETRGSEDGLAAARLFHASPPPLDADCILAIDTHRLPPPSTITAFEVYFARVVKRQLSDPVPRVFTIAIHHTIFATMPKLTSAYEDKTMFRHLEHAVLADRRGAGLAAPSMQDTAFRATHDALTRLCCELAPLGILGAVLHVMRCLHADAASWCPSMNADVLIPLLVFVLTPDASPPRFLATIYRRLHVAATFASAYVNDGAEVVYYLTCMQAAVAHVHGATIADCPECNDRPDESWRDLGATDERHPVSRSDADAIAELSAWIGRYTVSDSTLSIVAKEEWML</sequence>
<dbReference type="SUPFAM" id="SSF109993">
    <property type="entry name" value="VPS9 domain"/>
    <property type="match status" value="1"/>
</dbReference>
<proteinExistence type="predicted"/>
<dbReference type="InterPro" id="IPR037191">
    <property type="entry name" value="VPS9_dom_sf"/>
</dbReference>
<dbReference type="EMBL" id="VJMH01005117">
    <property type="protein sequence ID" value="KAF0700553.1"/>
    <property type="molecule type" value="Genomic_DNA"/>
</dbReference>
<dbReference type="EMBL" id="CAADRA010005138">
    <property type="protein sequence ID" value="VFT85773.1"/>
    <property type="molecule type" value="Genomic_DNA"/>
</dbReference>
<evidence type="ECO:0000259" key="1">
    <source>
        <dbReference type="PROSITE" id="PS51205"/>
    </source>
</evidence>
<keyword evidence="4" id="KW-1185">Reference proteome</keyword>
<dbReference type="AlphaFoldDB" id="A0A485KLH0"/>
<dbReference type="Proteomes" id="UP000332933">
    <property type="component" value="Unassembled WGS sequence"/>
</dbReference>
<feature type="domain" description="VPS9" evidence="1">
    <location>
        <begin position="379"/>
        <end position="523"/>
    </location>
</feature>
<reference evidence="3 4" key="1">
    <citation type="submission" date="2019-03" db="EMBL/GenBank/DDBJ databases">
        <authorList>
            <person name="Gaulin E."/>
            <person name="Dumas B."/>
        </authorList>
    </citation>
    <scope>NUCLEOTIDE SEQUENCE [LARGE SCALE GENOMIC DNA]</scope>
    <source>
        <strain evidence="3">CBS 568.67</strain>
    </source>
</reference>
<evidence type="ECO:0000313" key="2">
    <source>
        <dbReference type="EMBL" id="KAF0700553.1"/>
    </source>
</evidence>
<protein>
    <submittedName>
        <fullName evidence="3">Aste57867_8889 protein</fullName>
    </submittedName>
</protein>
<gene>
    <name evidence="3" type="primary">Aste57867_8889</name>
    <name evidence="2" type="ORF">As57867_008854</name>
    <name evidence="3" type="ORF">ASTE57867_8889</name>
</gene>
<evidence type="ECO:0000313" key="4">
    <source>
        <dbReference type="Proteomes" id="UP000332933"/>
    </source>
</evidence>
<evidence type="ECO:0000313" key="3">
    <source>
        <dbReference type="EMBL" id="VFT85773.1"/>
    </source>
</evidence>
<organism evidence="3 4">
    <name type="scientific">Aphanomyces stellatus</name>
    <dbReference type="NCBI Taxonomy" id="120398"/>
    <lineage>
        <taxon>Eukaryota</taxon>
        <taxon>Sar</taxon>
        <taxon>Stramenopiles</taxon>
        <taxon>Oomycota</taxon>
        <taxon>Saprolegniomycetes</taxon>
        <taxon>Saprolegniales</taxon>
        <taxon>Verrucalvaceae</taxon>
        <taxon>Aphanomyces</taxon>
    </lineage>
</organism>
<dbReference type="OrthoDB" id="300289at2759"/>
<reference evidence="2" key="2">
    <citation type="submission" date="2019-06" db="EMBL/GenBank/DDBJ databases">
        <title>Genomics analysis of Aphanomyces spp. identifies a new class of oomycete effector associated with host adaptation.</title>
        <authorList>
            <person name="Gaulin E."/>
        </authorList>
    </citation>
    <scope>NUCLEOTIDE SEQUENCE</scope>
    <source>
        <strain evidence="2">CBS 578.67</strain>
    </source>
</reference>
<name>A0A485KLH0_9STRA</name>
<dbReference type="InterPro" id="IPR003123">
    <property type="entry name" value="VPS9"/>
</dbReference>